<evidence type="ECO:0000256" key="1">
    <source>
        <dbReference type="ARBA" id="ARBA00023015"/>
    </source>
</evidence>
<dbReference type="InterPro" id="IPR037923">
    <property type="entry name" value="HTH-like"/>
</dbReference>
<reference evidence="5 6" key="1">
    <citation type="journal article" date="2010" name="J. Bacteriol.">
        <title>Genome sequence of Lentisphaera araneosa HTCC2155T, the type species of the order Lentisphaerales in the phylum Lentisphaerae.</title>
        <authorList>
            <person name="Thrash J.C."/>
            <person name="Cho J.C."/>
            <person name="Vergin K.L."/>
            <person name="Morris R.M."/>
            <person name="Giovannoni S.J."/>
        </authorList>
    </citation>
    <scope>NUCLEOTIDE SEQUENCE [LARGE SCALE GENOMIC DNA]</scope>
    <source>
        <strain evidence="5 6">HTCC2155</strain>
    </source>
</reference>
<evidence type="ECO:0000256" key="2">
    <source>
        <dbReference type="ARBA" id="ARBA00023125"/>
    </source>
</evidence>
<dbReference type="GO" id="GO:0043565">
    <property type="term" value="F:sequence-specific DNA binding"/>
    <property type="evidence" value="ECO:0007669"/>
    <property type="project" value="InterPro"/>
</dbReference>
<dbReference type="PROSITE" id="PS01124">
    <property type="entry name" value="HTH_ARAC_FAMILY_2"/>
    <property type="match status" value="1"/>
</dbReference>
<proteinExistence type="predicted"/>
<evidence type="ECO:0000313" key="5">
    <source>
        <dbReference type="EMBL" id="EDM28723.1"/>
    </source>
</evidence>
<dbReference type="EMBL" id="ABCK01000004">
    <property type="protein sequence ID" value="EDM28723.1"/>
    <property type="molecule type" value="Genomic_DNA"/>
</dbReference>
<evidence type="ECO:0000313" key="6">
    <source>
        <dbReference type="Proteomes" id="UP000004947"/>
    </source>
</evidence>
<sequence>MFFGKNNMLTHRYFSDQSERVGLGQLSKSVRLDFQNLRWPWYAVVFIVKGKGTYVDHNGHEHPLRQGMYFQRLPQLKHSTFIDTSEEWQEVFFDFGVKTYEMMLACQMIKENKLVGFCEISKSLLETHRQMIDKLKECESHQVPRLLPEIIALLQDFFAQSIQESPSVVQEACDYLRNNFHVSDKIQDFCQLRAVGYESLRKKFKEEMNCTPRQYQNLFRMEKAVALLTQTSHSIEEISDQLKYCNAFEFSKQFKKFQGITPSQYRK</sequence>
<dbReference type="OrthoDB" id="183331at2"/>
<dbReference type="AlphaFoldDB" id="A6DI69"/>
<dbReference type="SMART" id="SM00342">
    <property type="entry name" value="HTH_ARAC"/>
    <property type="match status" value="1"/>
</dbReference>
<keyword evidence="6" id="KW-1185">Reference proteome</keyword>
<dbReference type="Proteomes" id="UP000004947">
    <property type="component" value="Unassembled WGS sequence"/>
</dbReference>
<dbReference type="SUPFAM" id="SSF46689">
    <property type="entry name" value="Homeodomain-like"/>
    <property type="match status" value="1"/>
</dbReference>
<organism evidence="5 6">
    <name type="scientific">Lentisphaera araneosa HTCC2155</name>
    <dbReference type="NCBI Taxonomy" id="313628"/>
    <lineage>
        <taxon>Bacteria</taxon>
        <taxon>Pseudomonadati</taxon>
        <taxon>Lentisphaerota</taxon>
        <taxon>Lentisphaeria</taxon>
        <taxon>Lentisphaerales</taxon>
        <taxon>Lentisphaeraceae</taxon>
        <taxon>Lentisphaera</taxon>
    </lineage>
</organism>
<accession>A6DI69</accession>
<dbReference type="PANTHER" id="PTHR43280">
    <property type="entry name" value="ARAC-FAMILY TRANSCRIPTIONAL REGULATOR"/>
    <property type="match status" value="1"/>
</dbReference>
<dbReference type="InterPro" id="IPR018060">
    <property type="entry name" value="HTH_AraC"/>
</dbReference>
<dbReference type="Gene3D" id="1.10.10.60">
    <property type="entry name" value="Homeodomain-like"/>
    <property type="match status" value="2"/>
</dbReference>
<feature type="domain" description="HTH araC/xylS-type" evidence="4">
    <location>
        <begin position="170"/>
        <end position="267"/>
    </location>
</feature>
<dbReference type="InterPro" id="IPR009057">
    <property type="entry name" value="Homeodomain-like_sf"/>
</dbReference>
<comment type="caution">
    <text evidence="5">The sequence shown here is derived from an EMBL/GenBank/DDBJ whole genome shotgun (WGS) entry which is preliminary data.</text>
</comment>
<dbReference type="STRING" id="313628.LNTAR_09139"/>
<evidence type="ECO:0000259" key="4">
    <source>
        <dbReference type="PROSITE" id="PS01124"/>
    </source>
</evidence>
<dbReference type="Pfam" id="PF12833">
    <property type="entry name" value="HTH_18"/>
    <property type="match status" value="1"/>
</dbReference>
<dbReference type="SUPFAM" id="SSF51215">
    <property type="entry name" value="Regulatory protein AraC"/>
    <property type="match status" value="1"/>
</dbReference>
<keyword evidence="1" id="KW-0805">Transcription regulation</keyword>
<dbReference type="RefSeq" id="WP_007277600.1">
    <property type="nucleotide sequence ID" value="NZ_ABCK01000004.1"/>
</dbReference>
<evidence type="ECO:0000256" key="3">
    <source>
        <dbReference type="ARBA" id="ARBA00023163"/>
    </source>
</evidence>
<protein>
    <submittedName>
        <fullName evidence="5">Transcriptional regulator</fullName>
    </submittedName>
</protein>
<dbReference type="PANTHER" id="PTHR43280:SF28">
    <property type="entry name" value="HTH-TYPE TRANSCRIPTIONAL ACTIVATOR RHAS"/>
    <property type="match status" value="1"/>
</dbReference>
<gene>
    <name evidence="5" type="ORF">LNTAR_09139</name>
</gene>
<keyword evidence="2" id="KW-0238">DNA-binding</keyword>
<name>A6DI69_9BACT</name>
<keyword evidence="3" id="KW-0804">Transcription</keyword>
<dbReference type="eggNOG" id="COG2207">
    <property type="taxonomic scope" value="Bacteria"/>
</dbReference>
<dbReference type="GO" id="GO:0003700">
    <property type="term" value="F:DNA-binding transcription factor activity"/>
    <property type="evidence" value="ECO:0007669"/>
    <property type="project" value="InterPro"/>
</dbReference>